<evidence type="ECO:0000313" key="3">
    <source>
        <dbReference type="Proteomes" id="UP000218785"/>
    </source>
</evidence>
<keyword evidence="1" id="KW-0472">Membrane</keyword>
<dbReference type="KEGG" id="ttq:NIES37_36620"/>
<reference evidence="2 3" key="1">
    <citation type="submission" date="2017-06" db="EMBL/GenBank/DDBJ databases">
        <title>Genome sequencing of cyanobaciteial culture collection at National Institute for Environmental Studies (NIES).</title>
        <authorList>
            <person name="Hirose Y."/>
            <person name="Shimura Y."/>
            <person name="Fujisawa T."/>
            <person name="Nakamura Y."/>
            <person name="Kawachi M."/>
        </authorList>
    </citation>
    <scope>NUCLEOTIDE SEQUENCE [LARGE SCALE GENOMIC DNA]</scope>
    <source>
        <strain evidence="2 3">NIES-37</strain>
    </source>
</reference>
<keyword evidence="3" id="KW-1185">Reference proteome</keyword>
<proteinExistence type="predicted"/>
<keyword evidence="1" id="KW-0812">Transmembrane</keyword>
<name>A0A1Z4N1U5_9CYAN</name>
<accession>A0A1Z4N1U5</accession>
<sequence length="138" mass="15658">MLDIPTPVIAYLLTFIIEELSLAYLLVKKDGCLSAWGGKLAVYGVSNLQAGEYITEQVFFLEGLLPLDDFPLFLPRMKTEYGICADVHLFPSEEGDWVLMLDATRDESHKSLVQQQANEFSLLQEKLIKIFQQESNQN</sequence>
<protein>
    <submittedName>
        <fullName evidence="2">Uncharacterized protein</fullName>
    </submittedName>
</protein>
<dbReference type="AlphaFoldDB" id="A0A1Z4N1U5"/>
<keyword evidence="1" id="KW-1133">Transmembrane helix</keyword>
<dbReference type="RefSeq" id="WP_096577987.1">
    <property type="nucleotide sequence ID" value="NZ_CAWNJS010000001.1"/>
</dbReference>
<evidence type="ECO:0000256" key="1">
    <source>
        <dbReference type="SAM" id="Phobius"/>
    </source>
</evidence>
<evidence type="ECO:0000313" key="2">
    <source>
        <dbReference type="EMBL" id="BAY99679.1"/>
    </source>
</evidence>
<feature type="transmembrane region" description="Helical" evidence="1">
    <location>
        <begin position="6"/>
        <end position="27"/>
    </location>
</feature>
<dbReference type="Proteomes" id="UP000218785">
    <property type="component" value="Chromosome"/>
</dbReference>
<gene>
    <name evidence="2" type="ORF">NIES37_36620</name>
</gene>
<organism evidence="2 3">
    <name type="scientific">Tolypothrix tenuis PCC 7101</name>
    <dbReference type="NCBI Taxonomy" id="231146"/>
    <lineage>
        <taxon>Bacteria</taxon>
        <taxon>Bacillati</taxon>
        <taxon>Cyanobacteriota</taxon>
        <taxon>Cyanophyceae</taxon>
        <taxon>Nostocales</taxon>
        <taxon>Tolypothrichaceae</taxon>
        <taxon>Tolypothrix</taxon>
    </lineage>
</organism>
<dbReference type="EMBL" id="AP018248">
    <property type="protein sequence ID" value="BAY99679.1"/>
    <property type="molecule type" value="Genomic_DNA"/>
</dbReference>